<reference evidence="2" key="1">
    <citation type="journal article" date="2021" name="Open Biol.">
        <title>Shared evolutionary footprints suggest mitochondrial oxidative damage underlies multiple complex I losses in fungi.</title>
        <authorList>
            <person name="Schikora-Tamarit M.A."/>
            <person name="Marcet-Houben M."/>
            <person name="Nosek J."/>
            <person name="Gabaldon T."/>
        </authorList>
    </citation>
    <scope>NUCLEOTIDE SEQUENCE</scope>
    <source>
        <strain evidence="2">CBS6075</strain>
    </source>
</reference>
<reference evidence="2" key="2">
    <citation type="submission" date="2021-01" db="EMBL/GenBank/DDBJ databases">
        <authorList>
            <person name="Schikora-Tamarit M.A."/>
        </authorList>
    </citation>
    <scope>NUCLEOTIDE SEQUENCE</scope>
    <source>
        <strain evidence="2">CBS6075</strain>
    </source>
</reference>
<comment type="caution">
    <text evidence="2">The sequence shown here is derived from an EMBL/GenBank/DDBJ whole genome shotgun (WGS) entry which is preliminary data.</text>
</comment>
<sequence>MSEEIVEELASASSSQSSIIKPNVTDSDMKFFTFRMFGRSGHNPTAVKVEDVIVPGSNTQLLANSNTWGLLQFKFRRRFLTRLHELYALLLLVAAWYEWTWTLVNVYLWWVINILDLFPRSLKAEPETLDNKLQVSAESETGSFFTRLRESPTRLGNLALARSLAIDVPKSALTIRQAVGDKTVPQHLMAIYELSPLVVPPPPELPTPYLTADKKIVVPDKKEMSKTLSERAEWAAAHHTHKASEVIRVCTESARVVAWALYSGTKTLTLYERSGNCWKDLERLSSIIQTELAGLTSEDATHHPWIKLVNLSLSQTLTIEDSNNSYNAFESHPGEFTGLEAVEPAPITSDLASAKILESSSPSTGLTVILVSEADGKNRLVQLVQNYLAKSGETVETFVDRELDAFDAPELILQFARPRGLLDSFCGAPVYNLGNRPLFESTQSQTTFAFYIKALDTFSADTARKD</sequence>
<dbReference type="AlphaFoldDB" id="A0A9P8P804"/>
<keyword evidence="1" id="KW-0812">Transmembrane</keyword>
<dbReference type="RefSeq" id="XP_046061747.1">
    <property type="nucleotide sequence ID" value="XM_046204198.1"/>
</dbReference>
<evidence type="ECO:0000313" key="3">
    <source>
        <dbReference type="Proteomes" id="UP000769157"/>
    </source>
</evidence>
<proteinExistence type="predicted"/>
<dbReference type="OrthoDB" id="4096851at2759"/>
<accession>A0A9P8P804</accession>
<keyword evidence="1" id="KW-1133">Transmembrane helix</keyword>
<protein>
    <submittedName>
        <fullName evidence="2">Uncharacterized protein</fullName>
    </submittedName>
</protein>
<name>A0A9P8P804_9ASCO</name>
<evidence type="ECO:0000256" key="1">
    <source>
        <dbReference type="SAM" id="Phobius"/>
    </source>
</evidence>
<keyword evidence="3" id="KW-1185">Reference proteome</keyword>
<keyword evidence="1" id="KW-0472">Membrane</keyword>
<dbReference type="Proteomes" id="UP000769157">
    <property type="component" value="Unassembled WGS sequence"/>
</dbReference>
<dbReference type="EMBL" id="JAEUBE010000199">
    <property type="protein sequence ID" value="KAH3666791.1"/>
    <property type="molecule type" value="Genomic_DNA"/>
</dbReference>
<evidence type="ECO:0000313" key="2">
    <source>
        <dbReference type="EMBL" id="KAH3666791.1"/>
    </source>
</evidence>
<feature type="transmembrane region" description="Helical" evidence="1">
    <location>
        <begin position="86"/>
        <end position="110"/>
    </location>
</feature>
<gene>
    <name evidence="2" type="ORF">OGAPHI_003240</name>
</gene>
<dbReference type="GeneID" id="70235207"/>
<organism evidence="2 3">
    <name type="scientific">Ogataea philodendri</name>
    <dbReference type="NCBI Taxonomy" id="1378263"/>
    <lineage>
        <taxon>Eukaryota</taxon>
        <taxon>Fungi</taxon>
        <taxon>Dikarya</taxon>
        <taxon>Ascomycota</taxon>
        <taxon>Saccharomycotina</taxon>
        <taxon>Pichiomycetes</taxon>
        <taxon>Pichiales</taxon>
        <taxon>Pichiaceae</taxon>
        <taxon>Ogataea</taxon>
    </lineage>
</organism>